<evidence type="ECO:0000256" key="1">
    <source>
        <dbReference type="SAM" id="Coils"/>
    </source>
</evidence>
<dbReference type="EMBL" id="LIZT01000088">
    <property type="protein sequence ID" value="KPJ48891.1"/>
    <property type="molecule type" value="Genomic_DNA"/>
</dbReference>
<accession>A0A0S7WFI1</accession>
<dbReference type="AlphaFoldDB" id="A0A0S7WFI1"/>
<organism evidence="3 4">
    <name type="scientific">candidate division TA06 bacterium DG_26</name>
    <dbReference type="NCBI Taxonomy" id="1703771"/>
    <lineage>
        <taxon>Bacteria</taxon>
        <taxon>Bacteria division TA06</taxon>
    </lineage>
</organism>
<dbReference type="Gene3D" id="2.40.160.10">
    <property type="entry name" value="Porin"/>
    <property type="match status" value="1"/>
</dbReference>
<proteinExistence type="predicted"/>
<sequence length="469" mass="53821">MFKNVVLDADTSFSKGCCSAIWKEGASMKMINLAAAAMILLAFSLPVLAQGKEKPKRETEIGQKLARLEEEMEKVKSEYTAQVAVLKERLQHLEETRREEEERSELETLLSAAQDFAEKEKKEEATIARVFRGGQRQLQALNPNISLTGDFFASITSGESDFVKKPGDFTDGRNRFFLREAEFHIVAPLDPFTRGKFFLGVPGDGHLHVGEAYMEWLNLPANMNLKIGKFRNQFGILNRWHEHGLPQIDRPRAITNLFGAEGMAGVGTSMNFLLPSLWAHVNELDVEIVTGGNGVSFAEDYDNLVLISHLKNYYDLTRNTYLEMGFSGAHGVNDTQQDDRTTLGAVDLTYKWVPAGRSHYRTIECRNEFFLSHREIPDGTLDRVGFYSYLSNKMGARFWLGLRYCYSELPQEKEKEYEWDISPYLDFWQSEFVMMRLQYSYTHRSYEENDHSLFLQSVWSMGPHKHEAY</sequence>
<feature type="transmembrane region" description="Helical" evidence="2">
    <location>
        <begin position="30"/>
        <end position="49"/>
    </location>
</feature>
<keyword evidence="1" id="KW-0175">Coiled coil</keyword>
<gene>
    <name evidence="3" type="ORF">AMJ40_06680</name>
</gene>
<keyword evidence="2" id="KW-0812">Transmembrane</keyword>
<comment type="caution">
    <text evidence="3">The sequence shown here is derived from an EMBL/GenBank/DDBJ whole genome shotgun (WGS) entry which is preliminary data.</text>
</comment>
<dbReference type="InterPro" id="IPR023614">
    <property type="entry name" value="Porin_dom_sf"/>
</dbReference>
<name>A0A0S7WFI1_UNCT6</name>
<reference evidence="3 4" key="1">
    <citation type="journal article" date="2015" name="Microbiome">
        <title>Genomic resolution of linkages in carbon, nitrogen, and sulfur cycling among widespread estuary sediment bacteria.</title>
        <authorList>
            <person name="Baker B.J."/>
            <person name="Lazar C.S."/>
            <person name="Teske A.P."/>
            <person name="Dick G.J."/>
        </authorList>
    </citation>
    <scope>NUCLEOTIDE SEQUENCE [LARGE SCALE GENOMIC DNA]</scope>
    <source>
        <strain evidence="3">DG_26</strain>
    </source>
</reference>
<feature type="coiled-coil region" evidence="1">
    <location>
        <begin position="58"/>
        <end position="103"/>
    </location>
</feature>
<keyword evidence="2" id="KW-0472">Membrane</keyword>
<keyword evidence="2" id="KW-1133">Transmembrane helix</keyword>
<evidence type="ECO:0000313" key="3">
    <source>
        <dbReference type="EMBL" id="KPJ48891.1"/>
    </source>
</evidence>
<evidence type="ECO:0000256" key="2">
    <source>
        <dbReference type="SAM" id="Phobius"/>
    </source>
</evidence>
<dbReference type="Proteomes" id="UP000051124">
    <property type="component" value="Unassembled WGS sequence"/>
</dbReference>
<evidence type="ECO:0000313" key="4">
    <source>
        <dbReference type="Proteomes" id="UP000051124"/>
    </source>
</evidence>
<protein>
    <submittedName>
        <fullName evidence="3">Uncharacterized protein</fullName>
    </submittedName>
</protein>